<proteinExistence type="predicted"/>
<reference evidence="1" key="1">
    <citation type="submission" date="2018-04" db="EMBL/GenBank/DDBJ databases">
        <title>Whole genome sequencing of Hypsizygus marmoreus.</title>
        <authorList>
            <person name="Choi I.-G."/>
            <person name="Min B."/>
            <person name="Kim J.-G."/>
            <person name="Kim S."/>
            <person name="Oh Y.-L."/>
            <person name="Kong W.-S."/>
            <person name="Park H."/>
            <person name="Jeong J."/>
            <person name="Song E.-S."/>
        </authorList>
    </citation>
    <scope>NUCLEOTIDE SEQUENCE [LARGE SCALE GENOMIC DNA]</scope>
    <source>
        <strain evidence="1">51987-8</strain>
    </source>
</reference>
<organism evidence="1 2">
    <name type="scientific">Hypsizygus marmoreus</name>
    <name type="common">White beech mushroom</name>
    <name type="synonym">Agaricus marmoreus</name>
    <dbReference type="NCBI Taxonomy" id="39966"/>
    <lineage>
        <taxon>Eukaryota</taxon>
        <taxon>Fungi</taxon>
        <taxon>Dikarya</taxon>
        <taxon>Basidiomycota</taxon>
        <taxon>Agaricomycotina</taxon>
        <taxon>Agaricomycetes</taxon>
        <taxon>Agaricomycetidae</taxon>
        <taxon>Agaricales</taxon>
        <taxon>Tricholomatineae</taxon>
        <taxon>Lyophyllaceae</taxon>
        <taxon>Hypsizygus</taxon>
    </lineage>
</organism>
<dbReference type="Proteomes" id="UP000076154">
    <property type="component" value="Unassembled WGS sequence"/>
</dbReference>
<dbReference type="EMBL" id="LUEZ02000029">
    <property type="protein sequence ID" value="RDB26558.1"/>
    <property type="molecule type" value="Genomic_DNA"/>
</dbReference>
<evidence type="ECO:0000313" key="2">
    <source>
        <dbReference type="Proteomes" id="UP000076154"/>
    </source>
</evidence>
<name>A0A369JXS1_HYPMA</name>
<gene>
    <name evidence="1" type="ORF">Hypma_005613</name>
</gene>
<keyword evidence="2" id="KW-1185">Reference proteome</keyword>
<dbReference type="InParanoid" id="A0A369JXS1"/>
<evidence type="ECO:0000313" key="1">
    <source>
        <dbReference type="EMBL" id="RDB26558.1"/>
    </source>
</evidence>
<sequence>MTISASSLTEQSSCSLCKLPPTSATASLNRILEIGLPAHRRSRRNLAPRVDPLQLHQRPSSFLLVVRLDSRMDEILRFHYIKPR</sequence>
<dbReference type="AlphaFoldDB" id="A0A369JXS1"/>
<protein>
    <submittedName>
        <fullName evidence="1">Uncharacterized protein</fullName>
    </submittedName>
</protein>
<comment type="caution">
    <text evidence="1">The sequence shown here is derived from an EMBL/GenBank/DDBJ whole genome shotgun (WGS) entry which is preliminary data.</text>
</comment>
<accession>A0A369JXS1</accession>